<name>A0A6A4XDI8_AMPAM</name>
<organism evidence="1 2">
    <name type="scientific">Amphibalanus amphitrite</name>
    <name type="common">Striped barnacle</name>
    <name type="synonym">Balanus amphitrite</name>
    <dbReference type="NCBI Taxonomy" id="1232801"/>
    <lineage>
        <taxon>Eukaryota</taxon>
        <taxon>Metazoa</taxon>
        <taxon>Ecdysozoa</taxon>
        <taxon>Arthropoda</taxon>
        <taxon>Crustacea</taxon>
        <taxon>Multicrustacea</taxon>
        <taxon>Cirripedia</taxon>
        <taxon>Thoracica</taxon>
        <taxon>Thoracicalcarea</taxon>
        <taxon>Balanomorpha</taxon>
        <taxon>Balanoidea</taxon>
        <taxon>Balanidae</taxon>
        <taxon>Amphibalaninae</taxon>
        <taxon>Amphibalanus</taxon>
    </lineage>
</organism>
<reference evidence="1 2" key="1">
    <citation type="submission" date="2019-07" db="EMBL/GenBank/DDBJ databases">
        <title>Draft genome assembly of a fouling barnacle, Amphibalanus amphitrite (Darwin, 1854): The first reference genome for Thecostraca.</title>
        <authorList>
            <person name="Kim W."/>
        </authorList>
    </citation>
    <scope>NUCLEOTIDE SEQUENCE [LARGE SCALE GENOMIC DNA]</scope>
    <source>
        <strain evidence="1">SNU_AA5</strain>
        <tissue evidence="1">Soma without cirri and trophi</tissue>
    </source>
</reference>
<evidence type="ECO:0000313" key="1">
    <source>
        <dbReference type="EMBL" id="KAF0312541.1"/>
    </source>
</evidence>
<dbReference type="EMBL" id="VIIS01000162">
    <property type="protein sequence ID" value="KAF0312541.1"/>
    <property type="molecule type" value="Genomic_DNA"/>
</dbReference>
<comment type="caution">
    <text evidence="1">The sequence shown here is derived from an EMBL/GenBank/DDBJ whole genome shotgun (WGS) entry which is preliminary data.</text>
</comment>
<accession>A0A6A4XDI8</accession>
<protein>
    <submittedName>
        <fullName evidence="1">Uncharacterized protein</fullName>
    </submittedName>
</protein>
<keyword evidence="2" id="KW-1185">Reference proteome</keyword>
<evidence type="ECO:0000313" key="2">
    <source>
        <dbReference type="Proteomes" id="UP000440578"/>
    </source>
</evidence>
<proteinExistence type="predicted"/>
<dbReference type="OrthoDB" id="6350845at2759"/>
<dbReference type="Proteomes" id="UP000440578">
    <property type="component" value="Unassembled WGS sequence"/>
</dbReference>
<gene>
    <name evidence="1" type="ORF">FJT64_016721</name>
</gene>
<dbReference type="AlphaFoldDB" id="A0A6A4XDI8"/>
<sequence length="178" mass="19873">MVLRSLGCRLVGNIATYIAGFVVKKALDSVSCSTCQEALLESIRQALDTLQSDNATLADAVEVWMDLEANEILPPHRDAVRRRRSQALGTVHAAANLLDPRYGGQKLPAELRKAAEEWLGPGVLADVILMENKEDPFPRAFFEPAFIARLTPRAWWLGLKKRPVLLKPQQMNSLRCQR</sequence>